<protein>
    <submittedName>
        <fullName evidence="1">Uncharacterized protein</fullName>
    </submittedName>
</protein>
<accession>A0A3E0IZL2</accession>
<dbReference type="EMBL" id="QUAE01000030">
    <property type="protein sequence ID" value="REJ06042.1"/>
    <property type="molecule type" value="Genomic_DNA"/>
</dbReference>
<keyword evidence="2" id="KW-1185">Reference proteome</keyword>
<proteinExistence type="predicted"/>
<dbReference type="Proteomes" id="UP000256305">
    <property type="component" value="Unassembled WGS sequence"/>
</dbReference>
<comment type="caution">
    <text evidence="1">The sequence shown here is derived from an EMBL/GenBank/DDBJ whole genome shotgun (WGS) entry which is preliminary data.</text>
</comment>
<sequence>MVEKQNQNRPTTQTVLYVLDFTEDEFYDEKFLELLHRIEGVAMYEKVPLGKKRDLKPRREINSPSKNEKDFLRILDYRLQEK</sequence>
<reference evidence="1 2" key="1">
    <citation type="submission" date="2018-08" db="EMBL/GenBank/DDBJ databases">
        <title>Genome sequence of Halobacillus trueperi KCTC 3686.</title>
        <authorList>
            <person name="Cho K.H."/>
            <person name="Kwak M.-J."/>
            <person name="Kim B.-Y."/>
            <person name="Chun J."/>
        </authorList>
    </citation>
    <scope>NUCLEOTIDE SEQUENCE [LARGE SCALE GENOMIC DNA]</scope>
    <source>
        <strain evidence="1 2">KCTC 3686</strain>
    </source>
</reference>
<gene>
    <name evidence="1" type="ORF">DYE48_19665</name>
</gene>
<evidence type="ECO:0000313" key="1">
    <source>
        <dbReference type="EMBL" id="REJ06042.1"/>
    </source>
</evidence>
<name>A0A3E0IZL2_9BACI</name>
<evidence type="ECO:0000313" key="2">
    <source>
        <dbReference type="Proteomes" id="UP000256305"/>
    </source>
</evidence>
<organism evidence="1 2">
    <name type="scientific">Halobacillus trueperi</name>
    <dbReference type="NCBI Taxonomy" id="156205"/>
    <lineage>
        <taxon>Bacteria</taxon>
        <taxon>Bacillati</taxon>
        <taxon>Bacillota</taxon>
        <taxon>Bacilli</taxon>
        <taxon>Bacillales</taxon>
        <taxon>Bacillaceae</taxon>
        <taxon>Halobacillus</taxon>
    </lineage>
</organism>
<dbReference type="AlphaFoldDB" id="A0A3E0IZL2"/>